<comment type="caution">
    <text evidence="2">The sequence shown here is derived from an EMBL/GenBank/DDBJ whole genome shotgun (WGS) entry which is preliminary data.</text>
</comment>
<sequence>MTVIQWQKSSFSGGANGNECVQLARNDGELVVRESDEPTRILRVAPGGLAALLRRIQAERS</sequence>
<gene>
    <name evidence="2" type="ORF">GCM10017771_06180</name>
</gene>
<dbReference type="Pfam" id="PF04149">
    <property type="entry name" value="DUF397"/>
    <property type="match status" value="1"/>
</dbReference>
<accession>A0A919GCP4</accession>
<dbReference type="AlphaFoldDB" id="A0A919GCP4"/>
<proteinExistence type="predicted"/>
<keyword evidence="3" id="KW-1185">Reference proteome</keyword>
<dbReference type="InterPro" id="IPR007278">
    <property type="entry name" value="DUF397"/>
</dbReference>
<dbReference type="Proteomes" id="UP000603227">
    <property type="component" value="Unassembled WGS sequence"/>
</dbReference>
<dbReference type="RefSeq" id="WP_308437826.1">
    <property type="nucleotide sequence ID" value="NZ_BNAT01000002.1"/>
</dbReference>
<evidence type="ECO:0000259" key="1">
    <source>
        <dbReference type="Pfam" id="PF04149"/>
    </source>
</evidence>
<reference evidence="2" key="1">
    <citation type="journal article" date="2014" name="Int. J. Syst. Evol. Microbiol.">
        <title>Complete genome sequence of Corynebacterium casei LMG S-19264T (=DSM 44701T), isolated from a smear-ripened cheese.</title>
        <authorList>
            <consortium name="US DOE Joint Genome Institute (JGI-PGF)"/>
            <person name="Walter F."/>
            <person name="Albersmeier A."/>
            <person name="Kalinowski J."/>
            <person name="Ruckert C."/>
        </authorList>
    </citation>
    <scope>NUCLEOTIDE SEQUENCE</scope>
    <source>
        <strain evidence="2">CGMCC 4.7403</strain>
    </source>
</reference>
<organism evidence="2 3">
    <name type="scientific">Streptomyces capitiformicae</name>
    <dbReference type="NCBI Taxonomy" id="2014920"/>
    <lineage>
        <taxon>Bacteria</taxon>
        <taxon>Bacillati</taxon>
        <taxon>Actinomycetota</taxon>
        <taxon>Actinomycetes</taxon>
        <taxon>Kitasatosporales</taxon>
        <taxon>Streptomycetaceae</taxon>
        <taxon>Streptomyces</taxon>
    </lineage>
</organism>
<evidence type="ECO:0000313" key="2">
    <source>
        <dbReference type="EMBL" id="GHH82327.1"/>
    </source>
</evidence>
<dbReference type="EMBL" id="BNAT01000002">
    <property type="protein sequence ID" value="GHH82327.1"/>
    <property type="molecule type" value="Genomic_DNA"/>
</dbReference>
<reference evidence="2" key="2">
    <citation type="submission" date="2020-09" db="EMBL/GenBank/DDBJ databases">
        <authorList>
            <person name="Sun Q."/>
            <person name="Zhou Y."/>
        </authorList>
    </citation>
    <scope>NUCLEOTIDE SEQUENCE</scope>
    <source>
        <strain evidence="2">CGMCC 4.7403</strain>
    </source>
</reference>
<evidence type="ECO:0000313" key="3">
    <source>
        <dbReference type="Proteomes" id="UP000603227"/>
    </source>
</evidence>
<feature type="domain" description="DUF397" evidence="1">
    <location>
        <begin position="5"/>
        <end position="56"/>
    </location>
</feature>
<protein>
    <recommendedName>
        <fullName evidence="1">DUF397 domain-containing protein</fullName>
    </recommendedName>
</protein>
<name>A0A919GCP4_9ACTN</name>